<dbReference type="GO" id="GO:0016779">
    <property type="term" value="F:nucleotidyltransferase activity"/>
    <property type="evidence" value="ECO:0007669"/>
    <property type="project" value="UniProtKB-KW"/>
</dbReference>
<dbReference type="InterPro" id="IPR046906">
    <property type="entry name" value="Mab-21_HhH/H2TH-like"/>
</dbReference>
<evidence type="ECO:0000256" key="12">
    <source>
        <dbReference type="SAM" id="MobiDB-lite"/>
    </source>
</evidence>
<keyword evidence="4" id="KW-0808">Transferase</keyword>
<evidence type="ECO:0000256" key="9">
    <source>
        <dbReference type="ARBA" id="ARBA00022842"/>
    </source>
</evidence>
<keyword evidence="8" id="KW-0067">ATP-binding</keyword>
<comment type="similarity">
    <text evidence="3">Belongs to the mab-21 family.</text>
</comment>
<dbReference type="STRING" id="151549.A0A4C1WV21"/>
<sequence length="493" mass="56559">MENTSNNVERQNRDESRWDWSWAKLALGGLGAAAVVTGGVLAARAVQRQRTASNRSESTDGSLDDDNDSASSVVTVGSQLLSMFLDSTRVFQESDLPPPSLSNLDSLLADVYRRHVALKDSDFDAYYAVYCDVFAELQEKMKAVDPYYAQYSSRKQFAGSHFDGLRIGRPDEFDVDIVIRIPLCHEQAPQPADSDLVVEPSEPGHVRLRGGRQYSALPFRDNWPVNRIAYGWRDDEGYLLRTKFTDWFKSVVARALNELPTSCGRPTVVVRGQTYYLKTRESGPACTLIVQRNDGFRLDVDLVPALKFSEARWPPSPDYRDIPLGSRAVDWMVVPKPVRGAGQLESARTWRVALHPQEKRLIYNHQRLRQIIRLMKKLRDAQQMNEIASYYIKTLFLWESAQRDSPAFWNQNESTIFKVMVQKLYEAVRDRRIPYFWNAENNLIGHVHPQVLRGYEVKLQKLVELLQEPRVPLDKVAQFLLTGDEYNAYKKFF</sequence>
<evidence type="ECO:0000256" key="3">
    <source>
        <dbReference type="ARBA" id="ARBA00008307"/>
    </source>
</evidence>
<keyword evidence="6" id="KW-0479">Metal-binding</keyword>
<evidence type="ECO:0000256" key="2">
    <source>
        <dbReference type="ARBA" id="ARBA00001946"/>
    </source>
</evidence>
<comment type="caution">
    <text evidence="16">The sequence shown here is derived from an EMBL/GenBank/DDBJ whole genome shotgun (WGS) entry which is preliminary data.</text>
</comment>
<gene>
    <name evidence="16" type="ORF">EVAR_85382_1</name>
</gene>
<dbReference type="InterPro" id="IPR046903">
    <property type="entry name" value="Mab-21-like_nuc_Trfase"/>
</dbReference>
<dbReference type="OrthoDB" id="6054650at2759"/>
<evidence type="ECO:0000256" key="4">
    <source>
        <dbReference type="ARBA" id="ARBA00022679"/>
    </source>
</evidence>
<evidence type="ECO:0000259" key="15">
    <source>
        <dbReference type="Pfam" id="PF20266"/>
    </source>
</evidence>
<evidence type="ECO:0000313" key="16">
    <source>
        <dbReference type="EMBL" id="GBP54079.1"/>
    </source>
</evidence>
<protein>
    <submittedName>
        <fullName evidence="16">Cyclic GMP-AMP synthase</fullName>
    </submittedName>
</protein>
<evidence type="ECO:0000256" key="8">
    <source>
        <dbReference type="ARBA" id="ARBA00022840"/>
    </source>
</evidence>
<name>A0A4C1WV21_EUMVA</name>
<feature type="transmembrane region" description="Helical" evidence="13">
    <location>
        <begin position="20"/>
        <end position="46"/>
    </location>
</feature>
<keyword evidence="11" id="KW-0464">Manganese</keyword>
<dbReference type="GO" id="GO:0005525">
    <property type="term" value="F:GTP binding"/>
    <property type="evidence" value="ECO:0007669"/>
    <property type="project" value="UniProtKB-KW"/>
</dbReference>
<evidence type="ECO:0000256" key="10">
    <source>
        <dbReference type="ARBA" id="ARBA00023134"/>
    </source>
</evidence>
<feature type="region of interest" description="Disordered" evidence="12">
    <location>
        <begin position="47"/>
        <end position="70"/>
    </location>
</feature>
<accession>A0A4C1WV21</accession>
<organism evidence="16 17">
    <name type="scientific">Eumeta variegata</name>
    <name type="common">Bagworm moth</name>
    <name type="synonym">Eumeta japonica</name>
    <dbReference type="NCBI Taxonomy" id="151549"/>
    <lineage>
        <taxon>Eukaryota</taxon>
        <taxon>Metazoa</taxon>
        <taxon>Ecdysozoa</taxon>
        <taxon>Arthropoda</taxon>
        <taxon>Hexapoda</taxon>
        <taxon>Insecta</taxon>
        <taxon>Pterygota</taxon>
        <taxon>Neoptera</taxon>
        <taxon>Endopterygota</taxon>
        <taxon>Lepidoptera</taxon>
        <taxon>Glossata</taxon>
        <taxon>Ditrysia</taxon>
        <taxon>Tineoidea</taxon>
        <taxon>Psychidae</taxon>
        <taxon>Oiketicinae</taxon>
        <taxon>Eumeta</taxon>
    </lineage>
</organism>
<dbReference type="PANTHER" id="PTHR10656">
    <property type="entry name" value="CELL FATE DETERMINING PROTEIN MAB21-RELATED"/>
    <property type="match status" value="1"/>
</dbReference>
<keyword evidence="13" id="KW-0812">Transmembrane</keyword>
<evidence type="ECO:0000313" key="17">
    <source>
        <dbReference type="Proteomes" id="UP000299102"/>
    </source>
</evidence>
<dbReference type="Gene3D" id="1.10.1410.40">
    <property type="match status" value="1"/>
</dbReference>
<evidence type="ECO:0000259" key="14">
    <source>
        <dbReference type="Pfam" id="PF03281"/>
    </source>
</evidence>
<dbReference type="AlphaFoldDB" id="A0A4C1WV21"/>
<evidence type="ECO:0000256" key="1">
    <source>
        <dbReference type="ARBA" id="ARBA00001936"/>
    </source>
</evidence>
<comment type="cofactor">
    <cofactor evidence="1">
        <name>Mn(2+)</name>
        <dbReference type="ChEBI" id="CHEBI:29035"/>
    </cofactor>
</comment>
<keyword evidence="5" id="KW-0548">Nucleotidyltransferase</keyword>
<dbReference type="SMART" id="SM01265">
    <property type="entry name" value="Mab-21"/>
    <property type="match status" value="1"/>
</dbReference>
<proteinExistence type="inferred from homology"/>
<evidence type="ECO:0000256" key="13">
    <source>
        <dbReference type="SAM" id="Phobius"/>
    </source>
</evidence>
<keyword evidence="13" id="KW-0472">Membrane</keyword>
<keyword evidence="9" id="KW-0460">Magnesium</keyword>
<dbReference type="Gene3D" id="3.30.460.90">
    <property type="match status" value="1"/>
</dbReference>
<dbReference type="GO" id="GO:0005524">
    <property type="term" value="F:ATP binding"/>
    <property type="evidence" value="ECO:0007669"/>
    <property type="project" value="UniProtKB-KW"/>
</dbReference>
<reference evidence="16 17" key="1">
    <citation type="journal article" date="2019" name="Commun. Biol.">
        <title>The bagworm genome reveals a unique fibroin gene that provides high tensile strength.</title>
        <authorList>
            <person name="Kono N."/>
            <person name="Nakamura H."/>
            <person name="Ohtoshi R."/>
            <person name="Tomita M."/>
            <person name="Numata K."/>
            <person name="Arakawa K."/>
        </authorList>
    </citation>
    <scope>NUCLEOTIDE SEQUENCE [LARGE SCALE GENOMIC DNA]</scope>
</reference>
<comment type="cofactor">
    <cofactor evidence="2">
        <name>Mg(2+)</name>
        <dbReference type="ChEBI" id="CHEBI:18420"/>
    </cofactor>
</comment>
<dbReference type="EMBL" id="BGZK01000638">
    <property type="protein sequence ID" value="GBP54079.1"/>
    <property type="molecule type" value="Genomic_DNA"/>
</dbReference>
<feature type="domain" description="Mab-21-like nucleotidyltransferase" evidence="14">
    <location>
        <begin position="162"/>
        <end position="363"/>
    </location>
</feature>
<keyword evidence="7" id="KW-0547">Nucleotide-binding</keyword>
<dbReference type="GO" id="GO:0046872">
    <property type="term" value="F:metal ion binding"/>
    <property type="evidence" value="ECO:0007669"/>
    <property type="project" value="UniProtKB-KW"/>
</dbReference>
<keyword evidence="13" id="KW-1133">Transmembrane helix</keyword>
<dbReference type="Proteomes" id="UP000299102">
    <property type="component" value="Unassembled WGS sequence"/>
</dbReference>
<keyword evidence="10" id="KW-0342">GTP-binding</keyword>
<dbReference type="Pfam" id="PF03281">
    <property type="entry name" value="Mab-21"/>
    <property type="match status" value="1"/>
</dbReference>
<evidence type="ECO:0000256" key="5">
    <source>
        <dbReference type="ARBA" id="ARBA00022695"/>
    </source>
</evidence>
<evidence type="ECO:0000256" key="11">
    <source>
        <dbReference type="ARBA" id="ARBA00023211"/>
    </source>
</evidence>
<keyword evidence="17" id="KW-1185">Reference proteome</keyword>
<feature type="domain" description="Mab-21-like HhH/H2TH-like" evidence="15">
    <location>
        <begin position="368"/>
        <end position="457"/>
    </location>
</feature>
<dbReference type="Pfam" id="PF20266">
    <property type="entry name" value="Mab-21_C"/>
    <property type="match status" value="1"/>
</dbReference>
<evidence type="ECO:0000256" key="7">
    <source>
        <dbReference type="ARBA" id="ARBA00022741"/>
    </source>
</evidence>
<feature type="compositionally biased region" description="Polar residues" evidence="12">
    <location>
        <begin position="48"/>
        <end position="61"/>
    </location>
</feature>
<evidence type="ECO:0000256" key="6">
    <source>
        <dbReference type="ARBA" id="ARBA00022723"/>
    </source>
</evidence>
<dbReference type="PANTHER" id="PTHR10656:SF42">
    <property type="entry name" value="CYCLIC GMP-AMP SYNTHASE-LIKE PROTEIN-RELATED"/>
    <property type="match status" value="1"/>
</dbReference>
<dbReference type="InterPro" id="IPR024810">
    <property type="entry name" value="MAB21L/cGLR"/>
</dbReference>